<accession>D4LCH7</accession>
<dbReference type="AlphaFoldDB" id="D4LCH7"/>
<reference evidence="1" key="2">
    <citation type="submission" date="2010-03" db="EMBL/GenBank/DDBJ databases">
        <authorList>
            <person name="Pajon A."/>
        </authorList>
    </citation>
    <scope>NUCLEOTIDE SEQUENCE</scope>
    <source>
        <strain evidence="1">Type strain: 18P13</strain>
    </source>
</reference>
<evidence type="ECO:0000313" key="2">
    <source>
        <dbReference type="Proteomes" id="UP000007054"/>
    </source>
</evidence>
<reference evidence="1" key="1">
    <citation type="submission" date="2010-03" db="EMBL/GenBank/DDBJ databases">
        <title>The genome sequence of Ruminococcus sp. 18P13.</title>
        <authorList>
            <consortium name="metaHIT consortium -- http://www.metahit.eu/"/>
            <person name="Pajon A."/>
            <person name="Turner K."/>
            <person name="Parkhill J."/>
            <person name="Bernalier A."/>
        </authorList>
    </citation>
    <scope>NUCLEOTIDE SEQUENCE [LARGE SCALE GENOMIC DNA]</scope>
    <source>
        <strain evidence="1">Type strain: 18P13</strain>
    </source>
</reference>
<dbReference type="KEGG" id="rch:RUM_11780"/>
<name>D4LCH7_RUMC1</name>
<dbReference type="HOGENOM" id="CLU_2195016_0_0_9"/>
<dbReference type="EMBL" id="FP929052">
    <property type="protein sequence ID" value="CBL17322.1"/>
    <property type="molecule type" value="Genomic_DNA"/>
</dbReference>
<gene>
    <name evidence="1" type="ordered locus">RUM_11780</name>
</gene>
<sequence>MMYPTDRCLQQCGDTLANVSLVDAIGRPQSQQRDACFFQDLLYFLIPSMAVTFKVGFVVDLHSNFRDICVIRDQEIDISEKLIMIRCLISAEYKSSQIDLRKDKESSW</sequence>
<keyword evidence="2" id="KW-1185">Reference proteome</keyword>
<protein>
    <submittedName>
        <fullName evidence="1">Uncharacterized protein</fullName>
    </submittedName>
</protein>
<organism evidence="1 2">
    <name type="scientific">Ruminococcus champanellensis (strain DSM 18848 / JCM 17042 / KCTC 15320 / 18P13)</name>
    <dbReference type="NCBI Taxonomy" id="213810"/>
    <lineage>
        <taxon>Bacteria</taxon>
        <taxon>Bacillati</taxon>
        <taxon>Bacillota</taxon>
        <taxon>Clostridia</taxon>
        <taxon>Eubacteriales</taxon>
        <taxon>Oscillospiraceae</taxon>
        <taxon>Ruminococcus</taxon>
    </lineage>
</organism>
<proteinExistence type="predicted"/>
<evidence type="ECO:0000313" key="1">
    <source>
        <dbReference type="EMBL" id="CBL17322.1"/>
    </source>
</evidence>
<dbReference type="Proteomes" id="UP000007054">
    <property type="component" value="Chromosome"/>
</dbReference>